<dbReference type="Proteomes" id="UP000002217">
    <property type="component" value="Chromosome"/>
</dbReference>
<dbReference type="GO" id="GO:0016874">
    <property type="term" value="F:ligase activity"/>
    <property type="evidence" value="ECO:0007669"/>
    <property type="project" value="UniProtKB-KW"/>
</dbReference>
<evidence type="ECO:0000313" key="5">
    <source>
        <dbReference type="Proteomes" id="UP000002217"/>
    </source>
</evidence>
<dbReference type="SUPFAM" id="SSF55144">
    <property type="entry name" value="LigT-like"/>
    <property type="match status" value="1"/>
</dbReference>
<dbReference type="GO" id="GO:0004113">
    <property type="term" value="F:2',3'-cyclic-nucleotide 3'-phosphodiesterase activity"/>
    <property type="evidence" value="ECO:0007669"/>
    <property type="project" value="InterPro"/>
</dbReference>
<feature type="short sequence motif" description="HXTX 1" evidence="2">
    <location>
        <begin position="43"/>
        <end position="46"/>
    </location>
</feature>
<protein>
    <recommendedName>
        <fullName evidence="2">RNA 2',3'-cyclic phosphodiesterase</fullName>
        <shortName evidence="2">RNA 2',3'-CPDase</shortName>
        <ecNumber evidence="2">3.1.4.58</ecNumber>
    </recommendedName>
</protein>
<keyword evidence="5" id="KW-1185">Reference proteome</keyword>
<feature type="domain" description="Phosphoesterase HXTX" evidence="3">
    <location>
        <begin position="12"/>
        <end position="94"/>
    </location>
</feature>
<dbReference type="KEGG" id="dae:Dtox_3040"/>
<dbReference type="InterPro" id="IPR004175">
    <property type="entry name" value="RNA_CPDase"/>
</dbReference>
<dbReference type="NCBIfam" id="TIGR02258">
    <property type="entry name" value="2_5_ligase"/>
    <property type="match status" value="1"/>
</dbReference>
<evidence type="ECO:0000259" key="3">
    <source>
        <dbReference type="Pfam" id="PF02834"/>
    </source>
</evidence>
<dbReference type="eggNOG" id="COG1514">
    <property type="taxonomic scope" value="Bacteria"/>
</dbReference>
<dbReference type="Pfam" id="PF02834">
    <property type="entry name" value="LigT_PEase"/>
    <property type="match status" value="2"/>
</dbReference>
<dbReference type="InterPro" id="IPR014051">
    <property type="entry name" value="Phosphoesterase_HXTX"/>
</dbReference>
<feature type="short sequence motif" description="HXTX 2" evidence="2">
    <location>
        <begin position="130"/>
        <end position="133"/>
    </location>
</feature>
<sequence length="189" mass="21094">MQPIRLFWAVNLSSELKAKIAVLQSQLKKCGADVKWVDEENFHLTVKFLGDTEPEIVPVMVKKMKQEVGGLGVFTLRIEKLGVFPGKGLPKVIWAGVNGKKDKFRNLYDRTQRSLRTLGFAPDKKPLSPHLTLGRVRSARGTKELTAAMASFNSSNCFLGDEIIDSVDLMRSELTRNGAIYTIMESIVL</sequence>
<dbReference type="HOGENOM" id="CLU_081251_3_2_9"/>
<keyword evidence="4" id="KW-0436">Ligase</keyword>
<dbReference type="OrthoDB" id="9789350at2"/>
<evidence type="ECO:0000256" key="2">
    <source>
        <dbReference type="HAMAP-Rule" id="MF_01940"/>
    </source>
</evidence>
<name>C8W3K6_DESAS</name>
<comment type="function">
    <text evidence="2">Hydrolyzes RNA 2',3'-cyclic phosphodiester to an RNA 2'-phosphomonoester.</text>
</comment>
<evidence type="ECO:0000313" key="4">
    <source>
        <dbReference type="EMBL" id="ACV63792.1"/>
    </source>
</evidence>
<dbReference type="PANTHER" id="PTHR35561:SF1">
    <property type="entry name" value="RNA 2',3'-CYCLIC PHOSPHODIESTERASE"/>
    <property type="match status" value="1"/>
</dbReference>
<dbReference type="Gene3D" id="3.90.1140.10">
    <property type="entry name" value="Cyclic phosphodiesterase"/>
    <property type="match status" value="1"/>
</dbReference>
<keyword evidence="1 2" id="KW-0378">Hydrolase</keyword>
<dbReference type="EMBL" id="CP001720">
    <property type="protein sequence ID" value="ACV63792.1"/>
    <property type="molecule type" value="Genomic_DNA"/>
</dbReference>
<dbReference type="RefSeq" id="WP_015758484.1">
    <property type="nucleotide sequence ID" value="NC_013216.1"/>
</dbReference>
<feature type="active site" description="Proton donor" evidence="2">
    <location>
        <position position="43"/>
    </location>
</feature>
<dbReference type="HAMAP" id="MF_01940">
    <property type="entry name" value="RNA_CPDase"/>
    <property type="match status" value="1"/>
</dbReference>
<dbReference type="EC" id="3.1.4.58" evidence="2"/>
<proteinExistence type="inferred from homology"/>
<dbReference type="PANTHER" id="PTHR35561">
    <property type="entry name" value="RNA 2',3'-CYCLIC PHOSPHODIESTERASE"/>
    <property type="match status" value="1"/>
</dbReference>
<gene>
    <name evidence="4" type="ordered locus">Dtox_3040</name>
</gene>
<feature type="domain" description="Phosphoesterase HXTX" evidence="3">
    <location>
        <begin position="101"/>
        <end position="181"/>
    </location>
</feature>
<reference evidence="4 5" key="1">
    <citation type="journal article" date="2009" name="Stand. Genomic Sci.">
        <title>Complete genome sequence of Desulfotomaculum acetoxidans type strain (5575).</title>
        <authorList>
            <person name="Spring S."/>
            <person name="Lapidus A."/>
            <person name="Schroder M."/>
            <person name="Gleim D."/>
            <person name="Sims D."/>
            <person name="Meincke L."/>
            <person name="Glavina Del Rio T."/>
            <person name="Tice H."/>
            <person name="Copeland A."/>
            <person name="Cheng J.F."/>
            <person name="Lucas S."/>
            <person name="Chen F."/>
            <person name="Nolan M."/>
            <person name="Bruce D."/>
            <person name="Goodwin L."/>
            <person name="Pitluck S."/>
            <person name="Ivanova N."/>
            <person name="Mavromatis K."/>
            <person name="Mikhailova N."/>
            <person name="Pati A."/>
            <person name="Chen A."/>
            <person name="Palaniappan K."/>
            <person name="Land M."/>
            <person name="Hauser L."/>
            <person name="Chang Y.J."/>
            <person name="Jeffries C.D."/>
            <person name="Chain P."/>
            <person name="Saunders E."/>
            <person name="Brettin T."/>
            <person name="Detter J.C."/>
            <person name="Goker M."/>
            <person name="Bristow J."/>
            <person name="Eisen J.A."/>
            <person name="Markowitz V."/>
            <person name="Hugenholtz P."/>
            <person name="Kyrpides N.C."/>
            <person name="Klenk H.P."/>
            <person name="Han C."/>
        </authorList>
    </citation>
    <scope>NUCLEOTIDE SEQUENCE [LARGE SCALE GENOMIC DNA]</scope>
    <source>
        <strain evidence="5">ATCC 49208 / DSM 771 / VKM B-1644</strain>
    </source>
</reference>
<accession>C8W3K6</accession>
<comment type="similarity">
    <text evidence="2">Belongs to the 2H phosphoesterase superfamily. ThpR family.</text>
</comment>
<dbReference type="AlphaFoldDB" id="C8W3K6"/>
<dbReference type="GO" id="GO:0008664">
    <property type="term" value="F:RNA 2',3'-cyclic 3'-phosphodiesterase activity"/>
    <property type="evidence" value="ECO:0007669"/>
    <property type="project" value="UniProtKB-EC"/>
</dbReference>
<feature type="active site" description="Proton acceptor" evidence="2">
    <location>
        <position position="130"/>
    </location>
</feature>
<dbReference type="STRING" id="485916.Dtox_3040"/>
<organism evidence="4 5">
    <name type="scientific">Desulfofarcimen acetoxidans (strain ATCC 49208 / DSM 771 / KCTC 5769 / VKM B-1644 / 5575)</name>
    <name type="common">Desulfotomaculum acetoxidans</name>
    <dbReference type="NCBI Taxonomy" id="485916"/>
    <lineage>
        <taxon>Bacteria</taxon>
        <taxon>Bacillati</taxon>
        <taxon>Bacillota</taxon>
        <taxon>Clostridia</taxon>
        <taxon>Eubacteriales</taxon>
        <taxon>Peptococcaceae</taxon>
        <taxon>Desulfofarcimen</taxon>
    </lineage>
</organism>
<evidence type="ECO:0000256" key="1">
    <source>
        <dbReference type="ARBA" id="ARBA00022801"/>
    </source>
</evidence>
<comment type="catalytic activity">
    <reaction evidence="2">
        <text>a 3'-end 2',3'-cyclophospho-ribonucleotide-RNA + H2O = a 3'-end 2'-phospho-ribonucleotide-RNA + H(+)</text>
        <dbReference type="Rhea" id="RHEA:11828"/>
        <dbReference type="Rhea" id="RHEA-COMP:10464"/>
        <dbReference type="Rhea" id="RHEA-COMP:17353"/>
        <dbReference type="ChEBI" id="CHEBI:15377"/>
        <dbReference type="ChEBI" id="CHEBI:15378"/>
        <dbReference type="ChEBI" id="CHEBI:83064"/>
        <dbReference type="ChEBI" id="CHEBI:173113"/>
        <dbReference type="EC" id="3.1.4.58"/>
    </reaction>
</comment>
<dbReference type="InterPro" id="IPR009097">
    <property type="entry name" value="Cyclic_Pdiesterase"/>
</dbReference>